<sequence length="70" mass="8119">MTEPTQQANRDTFELDVMAIGKRIGLDFSEMNQLRVRDLFGLANSYTGREENKDRPRDATQSDIDSFYSR</sequence>
<evidence type="ECO:0000313" key="3">
    <source>
        <dbReference type="Proteomes" id="UP001597233"/>
    </source>
</evidence>
<organism evidence="2 3">
    <name type="scientific">Paenibacillus wenxiniae</name>
    <dbReference type="NCBI Taxonomy" id="1636843"/>
    <lineage>
        <taxon>Bacteria</taxon>
        <taxon>Bacillati</taxon>
        <taxon>Bacillota</taxon>
        <taxon>Bacilli</taxon>
        <taxon>Bacillales</taxon>
        <taxon>Paenibacillaceae</taxon>
        <taxon>Paenibacillus</taxon>
    </lineage>
</organism>
<accession>A0ABW4RIS2</accession>
<proteinExistence type="predicted"/>
<reference evidence="3" key="1">
    <citation type="journal article" date="2019" name="Int. J. Syst. Evol. Microbiol.">
        <title>The Global Catalogue of Microorganisms (GCM) 10K type strain sequencing project: providing services to taxonomists for standard genome sequencing and annotation.</title>
        <authorList>
            <consortium name="The Broad Institute Genomics Platform"/>
            <consortium name="The Broad Institute Genome Sequencing Center for Infectious Disease"/>
            <person name="Wu L."/>
            <person name="Ma J."/>
        </authorList>
    </citation>
    <scope>NUCLEOTIDE SEQUENCE [LARGE SCALE GENOMIC DNA]</scope>
    <source>
        <strain evidence="3">CCUG 54950</strain>
    </source>
</reference>
<protein>
    <submittedName>
        <fullName evidence="2">Uncharacterized protein</fullName>
    </submittedName>
</protein>
<feature type="compositionally biased region" description="Basic and acidic residues" evidence="1">
    <location>
        <begin position="48"/>
        <end position="60"/>
    </location>
</feature>
<name>A0ABW4RIS2_9BACL</name>
<evidence type="ECO:0000313" key="2">
    <source>
        <dbReference type="EMBL" id="MFD1885578.1"/>
    </source>
</evidence>
<dbReference type="RefSeq" id="WP_347325840.1">
    <property type="nucleotide sequence ID" value="NZ_JBCGUH010000007.1"/>
</dbReference>
<dbReference type="Proteomes" id="UP001597233">
    <property type="component" value="Unassembled WGS sequence"/>
</dbReference>
<dbReference type="EMBL" id="JBHUEH010000011">
    <property type="protein sequence ID" value="MFD1885578.1"/>
    <property type="molecule type" value="Genomic_DNA"/>
</dbReference>
<keyword evidence="3" id="KW-1185">Reference proteome</keyword>
<gene>
    <name evidence="2" type="ORF">ACFSC9_08555</name>
</gene>
<evidence type="ECO:0000256" key="1">
    <source>
        <dbReference type="SAM" id="MobiDB-lite"/>
    </source>
</evidence>
<feature type="region of interest" description="Disordered" evidence="1">
    <location>
        <begin position="45"/>
        <end position="70"/>
    </location>
</feature>
<feature type="compositionally biased region" description="Polar residues" evidence="1">
    <location>
        <begin position="61"/>
        <end position="70"/>
    </location>
</feature>
<comment type="caution">
    <text evidence="2">The sequence shown here is derived from an EMBL/GenBank/DDBJ whole genome shotgun (WGS) entry which is preliminary data.</text>
</comment>